<accession>A0A1I0NJ01</accession>
<dbReference type="STRING" id="355548.SAMN04487945_0902"/>
<evidence type="ECO:0000256" key="1">
    <source>
        <dbReference type="SAM" id="MobiDB-lite"/>
    </source>
</evidence>
<protein>
    <submittedName>
        <fullName evidence="2">Uncharacterized protein</fullName>
    </submittedName>
</protein>
<reference evidence="2 3" key="1">
    <citation type="submission" date="2016-10" db="EMBL/GenBank/DDBJ databases">
        <authorList>
            <person name="de Groot N.N."/>
        </authorList>
    </citation>
    <scope>NUCLEOTIDE SEQUENCE [LARGE SCALE GENOMIC DNA]</scope>
    <source>
        <strain evidence="2 3">CGMCC 1.5337</strain>
    </source>
</reference>
<dbReference type="AlphaFoldDB" id="A0A1I0NJ01"/>
<dbReference type="Proteomes" id="UP000198518">
    <property type="component" value="Unassembled WGS sequence"/>
</dbReference>
<name>A0A1I0NJ01_9EURY</name>
<feature type="region of interest" description="Disordered" evidence="1">
    <location>
        <begin position="1"/>
        <end position="24"/>
    </location>
</feature>
<organism evidence="2 3">
    <name type="scientific">Halobacterium jilantaiense</name>
    <dbReference type="NCBI Taxonomy" id="355548"/>
    <lineage>
        <taxon>Archaea</taxon>
        <taxon>Methanobacteriati</taxon>
        <taxon>Methanobacteriota</taxon>
        <taxon>Stenosarchaea group</taxon>
        <taxon>Halobacteria</taxon>
        <taxon>Halobacteriales</taxon>
        <taxon>Halobacteriaceae</taxon>
        <taxon>Halobacterium</taxon>
    </lineage>
</organism>
<proteinExistence type="predicted"/>
<sequence length="46" mass="5266">MVDKITNGGRMRNRAGDRLDNSNTPIPFSYLGNNKVYMTDQLKYSI</sequence>
<evidence type="ECO:0000313" key="3">
    <source>
        <dbReference type="Proteomes" id="UP000198518"/>
    </source>
</evidence>
<evidence type="ECO:0000313" key="2">
    <source>
        <dbReference type="EMBL" id="SEW01214.1"/>
    </source>
</evidence>
<gene>
    <name evidence="2" type="ORF">SAMN04487945_0902</name>
</gene>
<keyword evidence="3" id="KW-1185">Reference proteome</keyword>
<dbReference type="EMBL" id="FOJA01000001">
    <property type="protein sequence ID" value="SEW01214.1"/>
    <property type="molecule type" value="Genomic_DNA"/>
</dbReference>